<dbReference type="PANTHER" id="PTHR38773">
    <property type="entry name" value="PROTEIN SPRT"/>
    <property type="match status" value="1"/>
</dbReference>
<dbReference type="EMBL" id="JAPMLE010000001">
    <property type="protein sequence ID" value="MDR8525201.1"/>
    <property type="molecule type" value="Genomic_DNA"/>
</dbReference>
<comment type="caution">
    <text evidence="9">The sequence shown here is derived from an EMBL/GenBank/DDBJ whole genome shotgun (WGS) entry which is preliminary data.</text>
</comment>
<evidence type="ECO:0000256" key="1">
    <source>
        <dbReference type="ARBA" id="ARBA00004496"/>
    </source>
</evidence>
<protein>
    <recommendedName>
        <fullName evidence="3 7">Protein SprT</fullName>
    </recommendedName>
</protein>
<evidence type="ECO:0000256" key="4">
    <source>
        <dbReference type="ARBA" id="ARBA00022490"/>
    </source>
</evidence>
<dbReference type="InterPro" id="IPR006640">
    <property type="entry name" value="SprT-like_domain"/>
</dbReference>
<evidence type="ECO:0000313" key="9">
    <source>
        <dbReference type="EMBL" id="MDR8525201.1"/>
    </source>
</evidence>
<comment type="subcellular location">
    <subcellularLocation>
        <location evidence="1 7">Cytoplasm</location>
    </subcellularLocation>
</comment>
<keyword evidence="9" id="KW-0378">Hydrolase</keyword>
<evidence type="ECO:0000256" key="5">
    <source>
        <dbReference type="ARBA" id="ARBA00022723"/>
    </source>
</evidence>
<dbReference type="Pfam" id="PF17283">
    <property type="entry name" value="Zn_ribbon_SprT"/>
    <property type="match status" value="1"/>
</dbReference>
<keyword evidence="9" id="KW-0645">Protease</keyword>
<keyword evidence="4 7" id="KW-0963">Cytoplasm</keyword>
<accession>A0AAW8NRL7</accession>
<dbReference type="Proteomes" id="UP001271263">
    <property type="component" value="Unassembled WGS sequence"/>
</dbReference>
<keyword evidence="12" id="KW-1185">Reference proteome</keyword>
<dbReference type="InterPro" id="IPR023483">
    <property type="entry name" value="Uncharacterised_SprT"/>
</dbReference>
<dbReference type="InterPro" id="IPR035240">
    <property type="entry name" value="SprT_Zn_ribbon"/>
</dbReference>
<comment type="cofactor">
    <cofactor evidence="7">
        <name>Zn(2+)</name>
        <dbReference type="ChEBI" id="CHEBI:29105"/>
    </cofactor>
    <text evidence="7">Binds 1 zinc ion.</text>
</comment>
<keyword evidence="5 7" id="KW-0479">Metal-binding</keyword>
<proteinExistence type="inferred from homology"/>
<dbReference type="GO" id="GO:0006950">
    <property type="term" value="P:response to stress"/>
    <property type="evidence" value="ECO:0007669"/>
    <property type="project" value="UniProtKB-ARBA"/>
</dbReference>
<dbReference type="Proteomes" id="UP001259340">
    <property type="component" value="Unassembled WGS sequence"/>
</dbReference>
<keyword evidence="9" id="KW-0482">Metalloprotease</keyword>
<dbReference type="GO" id="GO:0008237">
    <property type="term" value="F:metallopeptidase activity"/>
    <property type="evidence" value="ECO:0007669"/>
    <property type="project" value="UniProtKB-KW"/>
</dbReference>
<dbReference type="RefSeq" id="WP_310655458.1">
    <property type="nucleotide sequence ID" value="NZ_JAPMLA010000002.1"/>
</dbReference>
<keyword evidence="6 7" id="KW-0862">Zinc</keyword>
<comment type="similarity">
    <text evidence="2 7">Belongs to the SprT family.</text>
</comment>
<evidence type="ECO:0000313" key="10">
    <source>
        <dbReference type="EMBL" id="MDW4823284.1"/>
    </source>
</evidence>
<reference evidence="9" key="2">
    <citation type="submission" date="2022-11" db="EMBL/GenBank/DDBJ databases">
        <title>Prophages regulate Shewanella fidelis motility and biofilm formation: implications for gut colonization dynamics in Ciona robusta.</title>
        <authorList>
            <person name="Natarajan O."/>
            <person name="Gibboney S.L."/>
            <person name="Young M.N."/>
            <person name="Lim S.J."/>
            <person name="Pluta N."/>
            <person name="Atkinson C.G.F."/>
            <person name="Leigh B.A."/>
            <person name="Liberti A."/>
            <person name="Kees E."/>
            <person name="Breitbart M."/>
            <person name="Gralnick J."/>
            <person name="Dishaw L.J."/>
        </authorList>
    </citation>
    <scope>NUCLEOTIDE SEQUENCE</scope>
    <source>
        <strain evidence="9">3313</strain>
    </source>
</reference>
<evidence type="ECO:0000256" key="6">
    <source>
        <dbReference type="ARBA" id="ARBA00022833"/>
    </source>
</evidence>
<dbReference type="EMBL" id="JAPMLD010000001">
    <property type="protein sequence ID" value="MDW4823284.1"/>
    <property type="molecule type" value="Genomic_DNA"/>
</dbReference>
<dbReference type="Pfam" id="PF10263">
    <property type="entry name" value="SprT-like"/>
    <property type="match status" value="1"/>
</dbReference>
<sequence length="185" mass="21095">MFKALNPFKSPSSTAISTKDRLPVTFSDPQQQQIAQQVERCYQIAESTLKRSFPRPEISFALRGKSAGTAHLQLNKLRFNATLLKNNQQAFIDEVVPHEICHLLAAQLFGRVKPHGREWQSLMQQVFKLQPRTTHSFDTSAVAGKTFDYYCLCGPIKLSIRRHNKVLRGETQYRCRKCGSQLQSS</sequence>
<evidence type="ECO:0000259" key="8">
    <source>
        <dbReference type="SMART" id="SM00731"/>
    </source>
</evidence>
<dbReference type="NCBIfam" id="NF003421">
    <property type="entry name" value="PRK04860.1"/>
    <property type="match status" value="1"/>
</dbReference>
<reference evidence="10 12" key="1">
    <citation type="journal article" date="2022" name="bioRxiv">
        <title>Prophages regulate Shewanella fidelis 3313 motility and biofilm formation: implications for gut colonization dynamics in Ciona robusta.</title>
        <authorList>
            <person name="Natarajan O."/>
            <person name="Gibboney S.L."/>
            <person name="Young M.N."/>
            <person name="Lim S.J."/>
            <person name="Pluta N."/>
            <person name="Atkinson C.G."/>
            <person name="Leigh B.A."/>
            <person name="Liberti A."/>
            <person name="Kees E.D."/>
            <person name="Breitbart M."/>
            <person name="Gralnick J.A."/>
            <person name="Dishaw L.J."/>
        </authorList>
    </citation>
    <scope>NUCLEOTIDE SEQUENCE [LARGE SCALE GENOMIC DNA]</scope>
    <source>
        <strain evidence="10 12">JG4066</strain>
    </source>
</reference>
<organism evidence="9 11">
    <name type="scientific">Shewanella fidelis</name>
    <dbReference type="NCBI Taxonomy" id="173509"/>
    <lineage>
        <taxon>Bacteria</taxon>
        <taxon>Pseudomonadati</taxon>
        <taxon>Pseudomonadota</taxon>
        <taxon>Gammaproteobacteria</taxon>
        <taxon>Alteromonadales</taxon>
        <taxon>Shewanellaceae</taxon>
        <taxon>Shewanella</taxon>
    </lineage>
</organism>
<dbReference type="GO" id="GO:0008270">
    <property type="term" value="F:zinc ion binding"/>
    <property type="evidence" value="ECO:0007669"/>
    <property type="project" value="UniProtKB-UniRule"/>
</dbReference>
<evidence type="ECO:0000313" key="11">
    <source>
        <dbReference type="Proteomes" id="UP001259340"/>
    </source>
</evidence>
<dbReference type="HAMAP" id="MF_00746">
    <property type="entry name" value="SprT"/>
    <property type="match status" value="1"/>
</dbReference>
<feature type="domain" description="SprT-like" evidence="8">
    <location>
        <begin position="36"/>
        <end position="185"/>
    </location>
</feature>
<feature type="binding site" evidence="7">
    <location>
        <position position="102"/>
    </location>
    <ligand>
        <name>Zn(2+)</name>
        <dbReference type="ChEBI" id="CHEBI:29105"/>
    </ligand>
</feature>
<dbReference type="AlphaFoldDB" id="A0AAW8NRL7"/>
<name>A0AAW8NRL7_9GAMM</name>
<gene>
    <name evidence="7" type="primary">sprT</name>
    <name evidence="9" type="ORF">OS133_16370</name>
    <name evidence="10" type="ORF">OS134_04235</name>
</gene>
<evidence type="ECO:0000256" key="2">
    <source>
        <dbReference type="ARBA" id="ARBA00006591"/>
    </source>
</evidence>
<feature type="active site" evidence="7">
    <location>
        <position position="99"/>
    </location>
</feature>
<dbReference type="GO" id="GO:0005737">
    <property type="term" value="C:cytoplasm"/>
    <property type="evidence" value="ECO:0007669"/>
    <property type="project" value="UniProtKB-SubCell"/>
</dbReference>
<dbReference type="Gene3D" id="3.30.2010.10">
    <property type="entry name" value="Metalloproteases ('zincins'), catalytic domain"/>
    <property type="match status" value="1"/>
</dbReference>
<evidence type="ECO:0000256" key="7">
    <source>
        <dbReference type="HAMAP-Rule" id="MF_00746"/>
    </source>
</evidence>
<evidence type="ECO:0000256" key="3">
    <source>
        <dbReference type="ARBA" id="ARBA00020082"/>
    </source>
</evidence>
<dbReference type="PANTHER" id="PTHR38773:SF1">
    <property type="entry name" value="PROTEIN SPRT"/>
    <property type="match status" value="1"/>
</dbReference>
<feature type="binding site" evidence="7">
    <location>
        <position position="98"/>
    </location>
    <ligand>
        <name>Zn(2+)</name>
        <dbReference type="ChEBI" id="CHEBI:29105"/>
    </ligand>
</feature>
<evidence type="ECO:0000313" key="12">
    <source>
        <dbReference type="Proteomes" id="UP001271263"/>
    </source>
</evidence>
<dbReference type="SMART" id="SM00731">
    <property type="entry name" value="SprT"/>
    <property type="match status" value="1"/>
</dbReference>